<keyword evidence="3 9" id="KW-0479">Metal-binding</keyword>
<dbReference type="Gene3D" id="1.10.760.10">
    <property type="entry name" value="Cytochrome c-like domain"/>
    <property type="match status" value="2"/>
</dbReference>
<evidence type="ECO:0000256" key="2">
    <source>
        <dbReference type="ARBA" id="ARBA00022617"/>
    </source>
</evidence>
<gene>
    <name evidence="12" type="ORF">AYR66_04485</name>
</gene>
<dbReference type="GO" id="GO:0042597">
    <property type="term" value="C:periplasmic space"/>
    <property type="evidence" value="ECO:0007669"/>
    <property type="project" value="UniProtKB-SubCell"/>
</dbReference>
<feature type="binding site" description="covalent" evidence="8">
    <location>
        <position position="81"/>
    </location>
    <ligand>
        <name>heme c</name>
        <dbReference type="ChEBI" id="CHEBI:61717"/>
        <label>1</label>
    </ligand>
</feature>
<dbReference type="PROSITE" id="PS51007">
    <property type="entry name" value="CYTC"/>
    <property type="match status" value="2"/>
</dbReference>
<name>A0A254T885_9BURK</name>
<feature type="binding site" description="covalent" evidence="8">
    <location>
        <position position="220"/>
    </location>
    <ligand>
        <name>heme c</name>
        <dbReference type="ChEBI" id="CHEBI:61717"/>
        <label>2</label>
    </ligand>
</feature>
<dbReference type="PANTHER" id="PTHR30600">
    <property type="entry name" value="CYTOCHROME C PEROXIDASE-RELATED"/>
    <property type="match status" value="1"/>
</dbReference>
<evidence type="ECO:0000256" key="9">
    <source>
        <dbReference type="PIRSR" id="PIRSR000294-2"/>
    </source>
</evidence>
<keyword evidence="6" id="KW-0560">Oxidoreductase</keyword>
<dbReference type="AlphaFoldDB" id="A0A254T885"/>
<feature type="binding site" description="axial binding residue" evidence="9">
    <location>
        <position position="82"/>
    </location>
    <ligand>
        <name>heme c</name>
        <dbReference type="ChEBI" id="CHEBI:61717"/>
        <label>1</label>
    </ligand>
    <ligandPart>
        <name>Fe</name>
        <dbReference type="ChEBI" id="CHEBI:18248"/>
    </ligandPart>
</feature>
<dbReference type="SUPFAM" id="SSF46626">
    <property type="entry name" value="Cytochrome c"/>
    <property type="match status" value="2"/>
</dbReference>
<evidence type="ECO:0000256" key="10">
    <source>
        <dbReference type="SAM" id="SignalP"/>
    </source>
</evidence>
<dbReference type="GO" id="GO:0020037">
    <property type="term" value="F:heme binding"/>
    <property type="evidence" value="ECO:0007669"/>
    <property type="project" value="InterPro"/>
</dbReference>
<feature type="binding site" description="axial binding residue" evidence="9">
    <location>
        <position position="300"/>
    </location>
    <ligand>
        <name>heme c</name>
        <dbReference type="ChEBI" id="CHEBI:61717"/>
        <label>2</label>
    </ligand>
    <ligandPart>
        <name>Fe</name>
        <dbReference type="ChEBI" id="CHEBI:18248"/>
    </ligandPart>
</feature>
<dbReference type="InterPro" id="IPR051395">
    <property type="entry name" value="Cytochrome_c_Peroxidase/MauG"/>
</dbReference>
<evidence type="ECO:0000256" key="5">
    <source>
        <dbReference type="ARBA" id="ARBA00022764"/>
    </source>
</evidence>
<evidence type="ECO:0000256" key="4">
    <source>
        <dbReference type="ARBA" id="ARBA00022729"/>
    </source>
</evidence>
<keyword evidence="7 9" id="KW-0408">Iron</keyword>
<dbReference type="GO" id="GO:0046872">
    <property type="term" value="F:metal ion binding"/>
    <property type="evidence" value="ECO:0007669"/>
    <property type="project" value="UniProtKB-KW"/>
</dbReference>
<evidence type="ECO:0000256" key="8">
    <source>
        <dbReference type="PIRSR" id="PIRSR000294-1"/>
    </source>
</evidence>
<proteinExistence type="predicted"/>
<comment type="caution">
    <text evidence="12">The sequence shown here is derived from an EMBL/GenBank/DDBJ whole genome shotgun (WGS) entry which is preliminary data.</text>
</comment>
<dbReference type="InterPro" id="IPR009056">
    <property type="entry name" value="Cyt_c-like_dom"/>
</dbReference>
<dbReference type="PANTHER" id="PTHR30600:SF7">
    <property type="entry name" value="CYTOCHROME C PEROXIDASE-RELATED"/>
    <property type="match status" value="1"/>
</dbReference>
<dbReference type="InterPro" id="IPR004852">
    <property type="entry name" value="Di-haem_cyt_c_peroxidsae"/>
</dbReference>
<feature type="binding site" description="covalent" evidence="8">
    <location>
        <position position="223"/>
    </location>
    <ligand>
        <name>heme c</name>
        <dbReference type="ChEBI" id="CHEBI:61717"/>
        <label>2</label>
    </ligand>
</feature>
<protein>
    <submittedName>
        <fullName evidence="12">Cytochrome B6</fullName>
    </submittedName>
</protein>
<feature type="chain" id="PRO_5012716360" evidence="10">
    <location>
        <begin position="36"/>
        <end position="338"/>
    </location>
</feature>
<feature type="domain" description="Cytochrome c" evidence="11">
    <location>
        <begin position="56"/>
        <end position="157"/>
    </location>
</feature>
<dbReference type="GO" id="GO:0004130">
    <property type="term" value="F:cytochrome-c peroxidase activity"/>
    <property type="evidence" value="ECO:0007669"/>
    <property type="project" value="TreeGrafter"/>
</dbReference>
<reference evidence="12 13" key="1">
    <citation type="submission" date="2016-02" db="EMBL/GenBank/DDBJ databases">
        <authorList>
            <person name="Wen L."/>
            <person name="He K."/>
            <person name="Yang H."/>
        </authorList>
    </citation>
    <scope>NUCLEOTIDE SEQUENCE [LARGE SCALE GENOMIC DNA]</scope>
    <source>
        <strain evidence="12 13">TSA40</strain>
    </source>
</reference>
<dbReference type="GO" id="GO:0009055">
    <property type="term" value="F:electron transfer activity"/>
    <property type="evidence" value="ECO:0007669"/>
    <property type="project" value="InterPro"/>
</dbReference>
<comment type="subcellular location">
    <subcellularLocation>
        <location evidence="1">Periplasm</location>
    </subcellularLocation>
</comment>
<accession>A0A254T885</accession>
<keyword evidence="13" id="KW-1185">Reference proteome</keyword>
<evidence type="ECO:0000256" key="1">
    <source>
        <dbReference type="ARBA" id="ARBA00004418"/>
    </source>
</evidence>
<evidence type="ECO:0000256" key="3">
    <source>
        <dbReference type="ARBA" id="ARBA00022723"/>
    </source>
</evidence>
<dbReference type="PIRSF" id="PIRSF000294">
    <property type="entry name" value="Cytochrome-c_peroxidase"/>
    <property type="match status" value="1"/>
</dbReference>
<dbReference type="InterPro" id="IPR036909">
    <property type="entry name" value="Cyt_c-like_dom_sf"/>
</dbReference>
<dbReference type="Pfam" id="PF03150">
    <property type="entry name" value="CCP_MauG"/>
    <property type="match status" value="1"/>
</dbReference>
<dbReference type="EMBL" id="LSTO01000002">
    <property type="protein sequence ID" value="OWW18861.1"/>
    <property type="molecule type" value="Genomic_DNA"/>
</dbReference>
<feature type="binding site" description="axial binding residue" evidence="9">
    <location>
        <position position="224"/>
    </location>
    <ligand>
        <name>heme c</name>
        <dbReference type="ChEBI" id="CHEBI:61717"/>
        <label>2</label>
    </ligand>
    <ligandPart>
        <name>Fe</name>
        <dbReference type="ChEBI" id="CHEBI:18248"/>
    </ligandPart>
</feature>
<dbReference type="InterPro" id="IPR026259">
    <property type="entry name" value="MauG/Cytc_peroxidase"/>
</dbReference>
<feature type="domain" description="Cytochrome c" evidence="11">
    <location>
        <begin position="206"/>
        <end position="325"/>
    </location>
</feature>
<evidence type="ECO:0000256" key="6">
    <source>
        <dbReference type="ARBA" id="ARBA00023002"/>
    </source>
</evidence>
<feature type="signal peptide" evidence="10">
    <location>
        <begin position="1"/>
        <end position="35"/>
    </location>
</feature>
<sequence length="338" mass="37181">MLHSVRSPRLRAASRALRLAAALMWSCSAVFPAAAQSRPLDEPIRPLPDKLDVDPVRVALGKRLFFDTRFSRDGKVSCANCHDFGKGGADGRERSPGVDGRLGPANSPSVFNAVFNFRQLWNGKAQTLQDQVDMAIASPNVFDTNWDSILARLGRDAVLARAFRQAYPDGLTRRNVTDALVAFERTLVTPSRFDAWLRGNADAISAEEKQGYAKFKSYGCVACHQGINVGGNMFQVFGVVRPYLGRDGVEKESDLGRFLVTRRESDKHVFKVPSLRNVALTAPYFHDASARTLEEAVDVMIKYQLGRTAPKEDRALIVKFLHTLTGAPPPGAQPEPGQ</sequence>
<evidence type="ECO:0000313" key="13">
    <source>
        <dbReference type="Proteomes" id="UP000197535"/>
    </source>
</evidence>
<evidence type="ECO:0000259" key="11">
    <source>
        <dbReference type="PROSITE" id="PS51007"/>
    </source>
</evidence>
<dbReference type="Proteomes" id="UP000197535">
    <property type="component" value="Unassembled WGS sequence"/>
</dbReference>
<keyword evidence="4 10" id="KW-0732">Signal</keyword>
<comment type="cofactor">
    <cofactor evidence="8">
        <name>heme</name>
        <dbReference type="ChEBI" id="CHEBI:30413"/>
    </cofactor>
    <text evidence="8">Binds 2 heme groups.</text>
</comment>
<evidence type="ECO:0000313" key="12">
    <source>
        <dbReference type="EMBL" id="OWW18861.1"/>
    </source>
</evidence>
<organism evidence="12 13">
    <name type="scientific">Noviherbaspirillum denitrificans</name>
    <dbReference type="NCBI Taxonomy" id="1968433"/>
    <lineage>
        <taxon>Bacteria</taxon>
        <taxon>Pseudomonadati</taxon>
        <taxon>Pseudomonadota</taxon>
        <taxon>Betaproteobacteria</taxon>
        <taxon>Burkholderiales</taxon>
        <taxon>Oxalobacteraceae</taxon>
        <taxon>Noviherbaspirillum</taxon>
    </lineage>
</organism>
<comment type="PTM">
    <text evidence="8">Binds 2 heme groups per subunit.</text>
</comment>
<feature type="binding site" description="covalent" evidence="8">
    <location>
        <position position="78"/>
    </location>
    <ligand>
        <name>heme c</name>
        <dbReference type="ChEBI" id="CHEBI:61717"/>
        <label>1</label>
    </ligand>
</feature>
<keyword evidence="5" id="KW-0574">Periplasm</keyword>
<evidence type="ECO:0000256" key="7">
    <source>
        <dbReference type="ARBA" id="ARBA00023004"/>
    </source>
</evidence>
<keyword evidence="2 8" id="KW-0349">Heme</keyword>